<sequence>MPKPGIPLQAALIPDCTEPEAHRAAYRTAKANNAIFVCIARHGQRWKVQLDVMASRKPYVPDQAMAILQSAAEALVLDGTVEQANIGADYISMWPIETEERAREIAAAFHAAMYGLQLLHIAAPSQLEPSPRPGGGR</sequence>
<gene>
    <name evidence="1" type="ORF">K3769_21840</name>
</gene>
<reference evidence="1" key="1">
    <citation type="journal article" date="2022" name="bioRxiv">
        <title>Discovery and biosynthetic assessment of Streptomyces ortus sp nov. isolated from a deep-sea sponge.</title>
        <authorList>
            <person name="Williams S.E."/>
        </authorList>
    </citation>
    <scope>NUCLEOTIDE SEQUENCE</scope>
    <source>
        <strain evidence="1">A15ISP2-DRY2</strain>
    </source>
</reference>
<evidence type="ECO:0000313" key="1">
    <source>
        <dbReference type="EMBL" id="MCX4235368.1"/>
    </source>
</evidence>
<protein>
    <submittedName>
        <fullName evidence="1">Uncharacterized protein</fullName>
    </submittedName>
</protein>
<dbReference type="RefSeq" id="WP_267028061.1">
    <property type="nucleotide sequence ID" value="NZ_JAIFZO010000002.1"/>
</dbReference>
<proteinExistence type="predicted"/>
<dbReference type="EMBL" id="JAIFZO010000002">
    <property type="protein sequence ID" value="MCX4235368.1"/>
    <property type="molecule type" value="Genomic_DNA"/>
</dbReference>
<comment type="caution">
    <text evidence="1">The sequence shown here is derived from an EMBL/GenBank/DDBJ whole genome shotgun (WGS) entry which is preliminary data.</text>
</comment>
<name>A0ABT3V6N9_9ACTN</name>
<dbReference type="Proteomes" id="UP001165590">
    <property type="component" value="Unassembled WGS sequence"/>
</dbReference>
<evidence type="ECO:0000313" key="2">
    <source>
        <dbReference type="Proteomes" id="UP001165590"/>
    </source>
</evidence>
<accession>A0ABT3V6N9</accession>
<organism evidence="1 2">
    <name type="scientific">Streptomyces ortus</name>
    <dbReference type="NCBI Taxonomy" id="2867268"/>
    <lineage>
        <taxon>Bacteria</taxon>
        <taxon>Bacillati</taxon>
        <taxon>Actinomycetota</taxon>
        <taxon>Actinomycetes</taxon>
        <taxon>Kitasatosporales</taxon>
        <taxon>Streptomycetaceae</taxon>
        <taxon>Streptomyces</taxon>
    </lineage>
</organism>
<keyword evidence="2" id="KW-1185">Reference proteome</keyword>